<evidence type="ECO:0000313" key="1">
    <source>
        <dbReference type="EMBL" id="OMO77038.1"/>
    </source>
</evidence>
<dbReference type="PANTHER" id="PTHR32263:SF12">
    <property type="entry name" value="INACTIVE POLY [ADP-RIBOSE] POLYMERASE SRO4-RELATED"/>
    <property type="match status" value="1"/>
</dbReference>
<dbReference type="SUPFAM" id="SSF56399">
    <property type="entry name" value="ADP-ribosylation"/>
    <property type="match status" value="1"/>
</dbReference>
<keyword evidence="2" id="KW-1185">Reference proteome</keyword>
<dbReference type="STRING" id="210143.A0A1R3I384"/>
<comment type="caution">
    <text evidence="1">The sequence shown here is derived from an EMBL/GenBank/DDBJ whole genome shotgun (WGS) entry which is preliminary data.</text>
</comment>
<gene>
    <name evidence="1" type="ORF">CCACVL1_15228</name>
</gene>
<dbReference type="Gene3D" id="3.90.228.10">
    <property type="match status" value="1"/>
</dbReference>
<proteinExistence type="predicted"/>
<dbReference type="InterPro" id="IPR044964">
    <property type="entry name" value="RCD1/SRO1-5"/>
</dbReference>
<protein>
    <submittedName>
        <fullName evidence="1">Putative inactive poly [ADP-ribose] polymerase SRO5-like protein</fullName>
    </submittedName>
</protein>
<reference evidence="1 2" key="1">
    <citation type="submission" date="2013-09" db="EMBL/GenBank/DDBJ databases">
        <title>Corchorus capsularis genome sequencing.</title>
        <authorList>
            <person name="Alam M."/>
            <person name="Haque M.S."/>
            <person name="Islam M.S."/>
            <person name="Emdad E.M."/>
            <person name="Islam M.M."/>
            <person name="Ahmed B."/>
            <person name="Halim A."/>
            <person name="Hossen Q.M.M."/>
            <person name="Hossain M.Z."/>
            <person name="Ahmed R."/>
            <person name="Khan M.M."/>
            <person name="Islam R."/>
            <person name="Rashid M.M."/>
            <person name="Khan S.A."/>
            <person name="Rahman M.S."/>
            <person name="Alam M."/>
        </authorList>
    </citation>
    <scope>NUCLEOTIDE SEQUENCE [LARGE SCALE GENOMIC DNA]</scope>
    <source>
        <strain evidence="2">cv. CVL-1</strain>
        <tissue evidence="1">Whole seedling</tissue>
    </source>
</reference>
<sequence>MENIQESVVSDRESCVSGLCFDQSPLSSNGLVPLFPVDRAHYQEKCEISKTLEHGFRHCGMPENSGLYGCCLYLSPDNSPMKSVKNAMADKNGLRYLMLCRVILGKAELVQPGSRFSAGLGFDRKEE</sequence>
<dbReference type="Proteomes" id="UP000188268">
    <property type="component" value="Unassembled WGS sequence"/>
</dbReference>
<dbReference type="PANTHER" id="PTHR32263">
    <property type="entry name" value="INACTIVE POLY [ADP-RIBOSE] POLYMERASE SRO4-RELATED"/>
    <property type="match status" value="1"/>
</dbReference>
<dbReference type="Gramene" id="OMO77038">
    <property type="protein sequence ID" value="OMO77038"/>
    <property type="gene ID" value="CCACVL1_15228"/>
</dbReference>
<dbReference type="OrthoDB" id="1751191at2759"/>
<organism evidence="1 2">
    <name type="scientific">Corchorus capsularis</name>
    <name type="common">Jute</name>
    <dbReference type="NCBI Taxonomy" id="210143"/>
    <lineage>
        <taxon>Eukaryota</taxon>
        <taxon>Viridiplantae</taxon>
        <taxon>Streptophyta</taxon>
        <taxon>Embryophyta</taxon>
        <taxon>Tracheophyta</taxon>
        <taxon>Spermatophyta</taxon>
        <taxon>Magnoliopsida</taxon>
        <taxon>eudicotyledons</taxon>
        <taxon>Gunneridae</taxon>
        <taxon>Pentapetalae</taxon>
        <taxon>rosids</taxon>
        <taxon>malvids</taxon>
        <taxon>Malvales</taxon>
        <taxon>Malvaceae</taxon>
        <taxon>Grewioideae</taxon>
        <taxon>Apeibeae</taxon>
        <taxon>Corchorus</taxon>
    </lineage>
</organism>
<accession>A0A1R3I384</accession>
<dbReference type="AlphaFoldDB" id="A0A1R3I384"/>
<name>A0A1R3I384_COCAP</name>
<evidence type="ECO:0000313" key="2">
    <source>
        <dbReference type="Proteomes" id="UP000188268"/>
    </source>
</evidence>
<dbReference type="EMBL" id="AWWV01010820">
    <property type="protein sequence ID" value="OMO77038.1"/>
    <property type="molecule type" value="Genomic_DNA"/>
</dbReference>